<evidence type="ECO:0000256" key="1">
    <source>
        <dbReference type="SAM" id="MobiDB-lite"/>
    </source>
</evidence>
<comment type="caution">
    <text evidence="2">The sequence shown here is derived from an EMBL/GenBank/DDBJ whole genome shotgun (WGS) entry which is preliminary data.</text>
</comment>
<gene>
    <name evidence="2" type="ORF">P5673_006395</name>
</gene>
<feature type="region of interest" description="Disordered" evidence="1">
    <location>
        <begin position="17"/>
        <end position="66"/>
    </location>
</feature>
<reference evidence="2" key="1">
    <citation type="journal article" date="2023" name="G3 (Bethesda)">
        <title>Whole genome assembly and annotation of the endangered Caribbean coral Acropora cervicornis.</title>
        <authorList>
            <person name="Selwyn J.D."/>
            <person name="Vollmer S.V."/>
        </authorList>
    </citation>
    <scope>NUCLEOTIDE SEQUENCE</scope>
    <source>
        <strain evidence="2">K2</strain>
    </source>
</reference>
<feature type="compositionally biased region" description="Polar residues" evidence="1">
    <location>
        <begin position="377"/>
        <end position="387"/>
    </location>
</feature>
<sequence length="663" mass="75523">MPKSKRKEKFVFLKHILEETDNEQKSSKDNDGNTDSDEISLSSANITEEGLEKQKKESSGPTGKYPVLFAKRCKNKSCQTRWSSFPLFPVPEETEWISDAEGEKRKKFKNFKVKKKQDKSEKKAIKNAAAHDHNEVEKLIGKVKNSDGTRKDFRSEHQLQDTENPVLQAWLHKKVVIARKQRRLERKERRAKKAALEEEARLKAERELESNEKVGLWLKRKKREARISWRKNRSRVGPLRGDESVLPVDSSPQVPPEYWVVGSFRHAENSPVAEKDVVDYENEKNSVNVKDMSKEPMASHSEAARTMIHTQETVERKLPGNNAMSTIQEKLKHRPKTAANHTDTLSYARPKTAGNKRPKSTKGQFSKSSDAVLANVEPSNVSRKTMQSLSYSEWLRVKQEKDKENTIQKKRELIDSHLEAVIKELGKKRVERIMSPRKQVNTGLKNFTRSSELGQSPGPRVKKGSQYRWITSRPEPQGCDNLEIQGRERSLASSAHQTVTVGKSNTRDSNSKDWVKSEPKPPETDICQEVNAKYDQLKPSIEKVKDILDSEIKKIKETGRLSKQIEDKPDRQMVEPLQPKNKPSRPKTARPSTARPADVSPKQSENMAADMNAPSPCGSDHEASSEGAIDQYVSRDQKSTVRENYFDYGSEVDSPLRATPEFV</sequence>
<feature type="region of interest" description="Disordered" evidence="1">
    <location>
        <begin position="275"/>
        <end position="302"/>
    </location>
</feature>
<proteinExistence type="predicted"/>
<protein>
    <submittedName>
        <fullName evidence="2">Uncharacterized protein</fullName>
    </submittedName>
</protein>
<feature type="region of interest" description="Disordered" evidence="1">
    <location>
        <begin position="490"/>
        <end position="531"/>
    </location>
</feature>
<evidence type="ECO:0000313" key="3">
    <source>
        <dbReference type="Proteomes" id="UP001249851"/>
    </source>
</evidence>
<feature type="region of interest" description="Disordered" evidence="1">
    <location>
        <begin position="443"/>
        <end position="465"/>
    </location>
</feature>
<organism evidence="2 3">
    <name type="scientific">Acropora cervicornis</name>
    <name type="common">Staghorn coral</name>
    <dbReference type="NCBI Taxonomy" id="6130"/>
    <lineage>
        <taxon>Eukaryota</taxon>
        <taxon>Metazoa</taxon>
        <taxon>Cnidaria</taxon>
        <taxon>Anthozoa</taxon>
        <taxon>Hexacorallia</taxon>
        <taxon>Scleractinia</taxon>
        <taxon>Astrocoeniina</taxon>
        <taxon>Acroporidae</taxon>
        <taxon>Acropora</taxon>
    </lineage>
</organism>
<keyword evidence="3" id="KW-1185">Reference proteome</keyword>
<feature type="region of interest" description="Disordered" evidence="1">
    <location>
        <begin position="330"/>
        <end position="387"/>
    </location>
</feature>
<feature type="compositionally biased region" description="Basic residues" evidence="1">
    <location>
        <begin position="184"/>
        <end position="193"/>
    </location>
</feature>
<accession>A0AAD9QXY9</accession>
<dbReference type="AlphaFoldDB" id="A0AAD9QXY9"/>
<name>A0AAD9QXY9_ACRCE</name>
<reference evidence="2" key="2">
    <citation type="journal article" date="2023" name="Science">
        <title>Genomic signatures of disease resistance in endangered staghorn corals.</title>
        <authorList>
            <person name="Vollmer S.V."/>
            <person name="Selwyn J.D."/>
            <person name="Despard B.A."/>
            <person name="Roesel C.L."/>
        </authorList>
    </citation>
    <scope>NUCLEOTIDE SEQUENCE</scope>
    <source>
        <strain evidence="2">K2</strain>
    </source>
</reference>
<feature type="compositionally biased region" description="Basic and acidic residues" evidence="1">
    <location>
        <begin position="554"/>
        <end position="573"/>
    </location>
</feature>
<feature type="compositionally biased region" description="Polar residues" evidence="1">
    <location>
        <begin position="491"/>
        <end position="504"/>
    </location>
</feature>
<evidence type="ECO:0000313" key="2">
    <source>
        <dbReference type="EMBL" id="KAK2569460.1"/>
    </source>
</evidence>
<dbReference type="EMBL" id="JARQWQ010000010">
    <property type="protein sequence ID" value="KAK2569460.1"/>
    <property type="molecule type" value="Genomic_DNA"/>
</dbReference>
<feature type="compositionally biased region" description="Basic and acidic residues" evidence="1">
    <location>
        <begin position="118"/>
        <end position="134"/>
    </location>
</feature>
<feature type="compositionally biased region" description="Basic and acidic residues" evidence="1">
    <location>
        <begin position="275"/>
        <end position="284"/>
    </location>
</feature>
<feature type="compositionally biased region" description="Basic and acidic residues" evidence="1">
    <location>
        <begin position="505"/>
        <end position="523"/>
    </location>
</feature>
<feature type="region of interest" description="Disordered" evidence="1">
    <location>
        <begin position="554"/>
        <end position="637"/>
    </location>
</feature>
<feature type="region of interest" description="Disordered" evidence="1">
    <location>
        <begin position="184"/>
        <end position="210"/>
    </location>
</feature>
<feature type="compositionally biased region" description="Basic and acidic residues" evidence="1">
    <location>
        <begin position="194"/>
        <end position="210"/>
    </location>
</feature>
<feature type="compositionally biased region" description="Polar residues" evidence="1">
    <location>
        <begin position="443"/>
        <end position="454"/>
    </location>
</feature>
<feature type="region of interest" description="Disordered" evidence="1">
    <location>
        <begin position="115"/>
        <end position="134"/>
    </location>
</feature>
<dbReference type="Proteomes" id="UP001249851">
    <property type="component" value="Unassembled WGS sequence"/>
</dbReference>
<feature type="region of interest" description="Disordered" evidence="1">
    <location>
        <begin position="644"/>
        <end position="663"/>
    </location>
</feature>
<feature type="compositionally biased region" description="Basic and acidic residues" evidence="1">
    <location>
        <begin position="17"/>
        <end position="31"/>
    </location>
</feature>